<feature type="non-terminal residue" evidence="1">
    <location>
        <position position="68"/>
    </location>
</feature>
<organism evidence="1 2">
    <name type="scientific">Rotaria magnacalcarata</name>
    <dbReference type="NCBI Taxonomy" id="392030"/>
    <lineage>
        <taxon>Eukaryota</taxon>
        <taxon>Metazoa</taxon>
        <taxon>Spiralia</taxon>
        <taxon>Gnathifera</taxon>
        <taxon>Rotifera</taxon>
        <taxon>Eurotatoria</taxon>
        <taxon>Bdelloidea</taxon>
        <taxon>Philodinida</taxon>
        <taxon>Philodinidae</taxon>
        <taxon>Rotaria</taxon>
    </lineage>
</organism>
<protein>
    <submittedName>
        <fullName evidence="1">Uncharacterized protein</fullName>
    </submittedName>
</protein>
<reference evidence="1" key="1">
    <citation type="submission" date="2021-02" db="EMBL/GenBank/DDBJ databases">
        <authorList>
            <person name="Nowell W R."/>
        </authorList>
    </citation>
    <scope>NUCLEOTIDE SEQUENCE</scope>
</reference>
<evidence type="ECO:0000313" key="2">
    <source>
        <dbReference type="Proteomes" id="UP000663866"/>
    </source>
</evidence>
<dbReference type="AlphaFoldDB" id="A0A821CYT2"/>
<proteinExistence type="predicted"/>
<accession>A0A821CYT2</accession>
<name>A0A821CYT2_9BILA</name>
<gene>
    <name evidence="1" type="ORF">OVN521_LOCUS45632</name>
</gene>
<feature type="non-terminal residue" evidence="1">
    <location>
        <position position="1"/>
    </location>
</feature>
<evidence type="ECO:0000313" key="1">
    <source>
        <dbReference type="EMBL" id="CAF4613362.1"/>
    </source>
</evidence>
<dbReference type="EMBL" id="CAJOBG010075944">
    <property type="protein sequence ID" value="CAF4613362.1"/>
    <property type="molecule type" value="Genomic_DNA"/>
</dbReference>
<keyword evidence="2" id="KW-1185">Reference proteome</keyword>
<comment type="caution">
    <text evidence="1">The sequence shown here is derived from an EMBL/GenBank/DDBJ whole genome shotgun (WGS) entry which is preliminary data.</text>
</comment>
<sequence length="68" mass="8023">EHWLDFEKERGTDESVARVEKNLPKRIKQRRKILGEDGTESGQWEEYMQLVFPDDEAVQPHLKLLAMA</sequence>
<dbReference type="Proteomes" id="UP000663866">
    <property type="component" value="Unassembled WGS sequence"/>
</dbReference>